<sequence length="115" mass="12211">MPADRAISGGGSIRSRPLGLPLGLDVRQFATWIVRPTLAYLADGLPGFASDAAVELLLGTAAQEGGFRYLAQLGGGPALGPYQTEPATRADVHDSYLRYRPDLERRVASLLAPHP</sequence>
<keyword evidence="2" id="KW-1185">Reference proteome</keyword>
<reference evidence="1 2" key="1">
    <citation type="submission" date="2017-04" db="EMBL/GenBank/DDBJ databases">
        <authorList>
            <person name="Afonso C.L."/>
            <person name="Miller P.J."/>
            <person name="Scott M.A."/>
            <person name="Spackman E."/>
            <person name="Goraichik I."/>
            <person name="Dimitrov K.M."/>
            <person name="Suarez D.L."/>
            <person name="Swayne D.E."/>
        </authorList>
    </citation>
    <scope>NUCLEOTIDE SEQUENCE [LARGE SCALE GENOMIC DNA]</scope>
    <source>
        <strain evidence="1 2">USBA 355</strain>
    </source>
</reference>
<evidence type="ECO:0000313" key="1">
    <source>
        <dbReference type="EMBL" id="SMF86524.1"/>
    </source>
</evidence>
<name>A0A1Y6CZS8_9PROT</name>
<evidence type="ECO:0000313" key="2">
    <source>
        <dbReference type="Proteomes" id="UP000192917"/>
    </source>
</evidence>
<dbReference type="AlphaFoldDB" id="A0A1Y6CZS8"/>
<accession>A0A1Y6CZS8</accession>
<gene>
    <name evidence="1" type="ORF">SAMN05428998_1891</name>
</gene>
<proteinExistence type="predicted"/>
<feature type="non-terminal residue" evidence="1">
    <location>
        <position position="115"/>
    </location>
</feature>
<organism evidence="1 2">
    <name type="scientific">Tistlia consotensis USBA 355</name>
    <dbReference type="NCBI Taxonomy" id="560819"/>
    <lineage>
        <taxon>Bacteria</taxon>
        <taxon>Pseudomonadati</taxon>
        <taxon>Pseudomonadota</taxon>
        <taxon>Alphaproteobacteria</taxon>
        <taxon>Rhodospirillales</taxon>
        <taxon>Rhodovibrionaceae</taxon>
        <taxon>Tistlia</taxon>
    </lineage>
</organism>
<protein>
    <submittedName>
        <fullName evidence="1">Uncharacterized protein</fullName>
    </submittedName>
</protein>
<dbReference type="Proteomes" id="UP000192917">
    <property type="component" value="Unassembled WGS sequence"/>
</dbReference>
<dbReference type="EMBL" id="FWZX01000089">
    <property type="protein sequence ID" value="SMF86524.1"/>
    <property type="molecule type" value="Genomic_DNA"/>
</dbReference>